<dbReference type="SUPFAM" id="SSF48452">
    <property type="entry name" value="TPR-like"/>
    <property type="match status" value="1"/>
</dbReference>
<keyword evidence="5" id="KW-0998">Cell outer membrane</keyword>
<evidence type="ECO:0000313" key="8">
    <source>
        <dbReference type="EMBL" id="MBU3813704.1"/>
    </source>
</evidence>
<dbReference type="EMBL" id="JAHLFO010000051">
    <property type="protein sequence ID" value="MBU3813704.1"/>
    <property type="molecule type" value="Genomic_DNA"/>
</dbReference>
<evidence type="ECO:0000256" key="2">
    <source>
        <dbReference type="ARBA" id="ARBA00006275"/>
    </source>
</evidence>
<keyword evidence="3" id="KW-0732">Signal</keyword>
<evidence type="ECO:0000259" key="7">
    <source>
        <dbReference type="Pfam" id="PF14322"/>
    </source>
</evidence>
<dbReference type="Pfam" id="PF14322">
    <property type="entry name" value="SusD-like_3"/>
    <property type="match status" value="1"/>
</dbReference>
<comment type="subcellular location">
    <subcellularLocation>
        <location evidence="1">Cell outer membrane</location>
    </subcellularLocation>
</comment>
<dbReference type="Gene3D" id="1.25.40.390">
    <property type="match status" value="1"/>
</dbReference>
<dbReference type="InterPro" id="IPR033985">
    <property type="entry name" value="SusD-like_N"/>
</dbReference>
<dbReference type="PROSITE" id="PS51257">
    <property type="entry name" value="PROKAR_LIPOPROTEIN"/>
    <property type="match status" value="1"/>
</dbReference>
<evidence type="ECO:0000256" key="4">
    <source>
        <dbReference type="ARBA" id="ARBA00023136"/>
    </source>
</evidence>
<dbReference type="Proteomes" id="UP000824236">
    <property type="component" value="Unassembled WGS sequence"/>
</dbReference>
<evidence type="ECO:0000259" key="6">
    <source>
        <dbReference type="Pfam" id="PF07980"/>
    </source>
</evidence>
<dbReference type="Pfam" id="PF07980">
    <property type="entry name" value="SusD_RagB"/>
    <property type="match status" value="1"/>
</dbReference>
<dbReference type="GO" id="GO:0009279">
    <property type="term" value="C:cell outer membrane"/>
    <property type="evidence" value="ECO:0007669"/>
    <property type="project" value="UniProtKB-SubCell"/>
</dbReference>
<evidence type="ECO:0000256" key="5">
    <source>
        <dbReference type="ARBA" id="ARBA00023237"/>
    </source>
</evidence>
<evidence type="ECO:0000256" key="1">
    <source>
        <dbReference type="ARBA" id="ARBA00004442"/>
    </source>
</evidence>
<dbReference type="InterPro" id="IPR012944">
    <property type="entry name" value="SusD_RagB_dom"/>
</dbReference>
<dbReference type="InterPro" id="IPR011990">
    <property type="entry name" value="TPR-like_helical_dom_sf"/>
</dbReference>
<feature type="domain" description="SusD-like N-terminal" evidence="7">
    <location>
        <begin position="46"/>
        <end position="225"/>
    </location>
</feature>
<protein>
    <submittedName>
        <fullName evidence="8">RagB/SusD family nutrient uptake outer membrane protein</fullName>
    </submittedName>
</protein>
<evidence type="ECO:0000313" key="9">
    <source>
        <dbReference type="Proteomes" id="UP000824236"/>
    </source>
</evidence>
<evidence type="ECO:0000256" key="3">
    <source>
        <dbReference type="ARBA" id="ARBA00022729"/>
    </source>
</evidence>
<comment type="similarity">
    <text evidence="2">Belongs to the SusD family.</text>
</comment>
<proteinExistence type="inferred from homology"/>
<reference evidence="8" key="2">
    <citation type="submission" date="2021-04" db="EMBL/GenBank/DDBJ databases">
        <authorList>
            <person name="Gilroy R."/>
        </authorList>
    </citation>
    <scope>NUCLEOTIDE SEQUENCE</scope>
    <source>
        <strain evidence="8">B3-3758</strain>
    </source>
</reference>
<sequence length="540" mass="60401">MKTKTYLSTLLLALVAVLVTGCVDRLNIAKHGSFGTPEEYYKTDDEVESAVASMYVSWRDVHQNWFTLLNAMSDDAWAGGGQRNDNVDLEKLNEFNFNIDSGTIQSLYTQLYTLIYKANLILDFVTGDSPVMRQAVAEAHVARGWANFYLVSLWGTAPIVDHVLAKEEYHMSNSTPEALWAFVENEFNAAIESGALVTKSNVDDKVTGIRVTVEAAKAFLGKAYLFQGKYQEAAAILDEVIASGKYDLYRASDYGMLGHASTNNCCEAIFELNRVNNAEQAWNQFSQLFINIGWRSSILTYTPGTEAGELIASGSYGMLNPQSGLYNAFVEMEGEDGYRLNQTIRTYEQLNSIGVVNMGGNPLVGNEGYFFWKTRLLKEDCIMDNPGLQMLQYNNLRIMRYAEVLLMAAEAHIQGGVDASKALDYINQVRDRAQLAPLTSVTMDDIKKEKRLELCMESCRYQDLVRWGDAEAVLGQQGKQIPSFAWSVAYNADGTTSIASHELTYPYSNTEYGFKAKHKLLPIPLREMDVNPNMEQNPGW</sequence>
<feature type="domain" description="RagB/SusD" evidence="6">
    <location>
        <begin position="392"/>
        <end position="540"/>
    </location>
</feature>
<comment type="caution">
    <text evidence="8">The sequence shown here is derived from an EMBL/GenBank/DDBJ whole genome shotgun (WGS) entry which is preliminary data.</text>
</comment>
<reference evidence="8" key="1">
    <citation type="journal article" date="2021" name="PeerJ">
        <title>Extensive microbial diversity within the chicken gut microbiome revealed by metagenomics and culture.</title>
        <authorList>
            <person name="Gilroy R."/>
            <person name="Ravi A."/>
            <person name="Getino M."/>
            <person name="Pursley I."/>
            <person name="Horton D.L."/>
            <person name="Alikhan N.F."/>
            <person name="Baker D."/>
            <person name="Gharbi K."/>
            <person name="Hall N."/>
            <person name="Watson M."/>
            <person name="Adriaenssens E.M."/>
            <person name="Foster-Nyarko E."/>
            <person name="Jarju S."/>
            <person name="Secka A."/>
            <person name="Antonio M."/>
            <person name="Oren A."/>
            <person name="Chaudhuri R.R."/>
            <person name="La Ragione R."/>
            <person name="Hildebrand F."/>
            <person name="Pallen M.J."/>
        </authorList>
    </citation>
    <scope>NUCLEOTIDE SEQUENCE</scope>
    <source>
        <strain evidence="8">B3-3758</strain>
    </source>
</reference>
<dbReference type="AlphaFoldDB" id="A0A9E2NN73"/>
<keyword evidence="4" id="KW-0472">Membrane</keyword>
<accession>A0A9E2NN73</accession>
<name>A0A9E2NN73_9BACE</name>
<gene>
    <name evidence="8" type="ORF">H9791_04255</name>
</gene>
<organism evidence="8 9">
    <name type="scientific">Candidatus Bacteroides intestinipullorum</name>
    <dbReference type="NCBI Taxonomy" id="2838471"/>
    <lineage>
        <taxon>Bacteria</taxon>
        <taxon>Pseudomonadati</taxon>
        <taxon>Bacteroidota</taxon>
        <taxon>Bacteroidia</taxon>
        <taxon>Bacteroidales</taxon>
        <taxon>Bacteroidaceae</taxon>
        <taxon>Bacteroides</taxon>
    </lineage>
</organism>